<evidence type="ECO:0000313" key="8">
    <source>
        <dbReference type="Proteomes" id="UP000231067"/>
    </source>
</evidence>
<feature type="transmembrane region" description="Helical" evidence="6">
    <location>
        <begin position="6"/>
        <end position="26"/>
    </location>
</feature>
<keyword evidence="6" id="KW-0472">Membrane</keyword>
<dbReference type="Pfam" id="PF02646">
    <property type="entry name" value="RmuC"/>
    <property type="match status" value="1"/>
</dbReference>
<gene>
    <name evidence="7" type="ORF">COX18_02420</name>
</gene>
<dbReference type="EMBL" id="PCSH01000041">
    <property type="protein sequence ID" value="PIP41763.1"/>
    <property type="molecule type" value="Genomic_DNA"/>
</dbReference>
<dbReference type="Proteomes" id="UP000231067">
    <property type="component" value="Unassembled WGS sequence"/>
</dbReference>
<sequence>MQLSIIHFILLSISFVIGGSLVWLILKGKLALADANGRAAGEVERTSLSEQLKAASQEIAGLKLRLSEAEEHSQKLQIDLDKTSRECAQFFERAGRLIVVEEKHKETCEVAEKLKVDVSNLREMNGRLTADIAAKQNRLIEIEQTQQNLSTQRDALLKDQAGFLSRIAELDTTLNKERTQAQEKLELLNEAREQLSNQFKTLAGEILDEKSKKFTDQNQTNLSQLLNPLKQQLTDFKMKIEEVYVNEGKDRSVLTDQVKQLIQLNNSLSQDAQNLTLALKGDRKAQGNWGEIILDDVLEKAGLLAGQHYERQGSIKSEDGQSHVIPDVVIHLPGDRHLVVDSKMTLPDYRAFASAAAEEERNSALKRHLSSIRTHIKGLSEKNYQLLYGLNSLDFVVMFIPLEPAFMIAVTNDCDLFQQAWDKNVLLVSPSTLLFVVRTVAYLWRQEGLSRNAKEISLRGGELYDKLVGFIDDMQDVGKRIQQAQDSYNGARKKFSEGSGNVIRQAQMLKELGVKPSKTLPAQWVGLAMEEPPQSLGVKKK</sequence>
<evidence type="ECO:0000313" key="7">
    <source>
        <dbReference type="EMBL" id="PIP41763.1"/>
    </source>
</evidence>
<dbReference type="PANTHER" id="PTHR30563:SF0">
    <property type="entry name" value="DNA RECOMBINATION PROTEIN RMUC"/>
    <property type="match status" value="1"/>
</dbReference>
<keyword evidence="6" id="KW-1133">Transmembrane helix</keyword>
<protein>
    <submittedName>
        <fullName evidence="7">DNA recombination protein RmuC</fullName>
    </submittedName>
</protein>
<dbReference type="PANTHER" id="PTHR30563">
    <property type="entry name" value="DNA RECOMBINATION PROTEIN RMUC"/>
    <property type="match status" value="1"/>
</dbReference>
<keyword evidence="4" id="KW-0233">DNA recombination</keyword>
<organism evidence="7 8">
    <name type="scientific">Candidatus Desantisbacteria bacterium CG23_combo_of_CG06-09_8_20_14_all_40_23</name>
    <dbReference type="NCBI Taxonomy" id="1974550"/>
    <lineage>
        <taxon>Bacteria</taxon>
        <taxon>Candidatus Desantisiibacteriota</taxon>
    </lineage>
</organism>
<accession>A0A2H0A8P1</accession>
<name>A0A2H0A8P1_9BACT</name>
<evidence type="ECO:0000256" key="2">
    <source>
        <dbReference type="ARBA" id="ARBA00009840"/>
    </source>
</evidence>
<evidence type="ECO:0000256" key="4">
    <source>
        <dbReference type="ARBA" id="ARBA00023172"/>
    </source>
</evidence>
<dbReference type="AlphaFoldDB" id="A0A2H0A8P1"/>
<comment type="similarity">
    <text evidence="2">Belongs to the RmuC family.</text>
</comment>
<dbReference type="GO" id="GO:0006310">
    <property type="term" value="P:DNA recombination"/>
    <property type="evidence" value="ECO:0007669"/>
    <property type="project" value="UniProtKB-KW"/>
</dbReference>
<comment type="caution">
    <text evidence="7">The sequence shown here is derived from an EMBL/GenBank/DDBJ whole genome shotgun (WGS) entry which is preliminary data.</text>
</comment>
<evidence type="ECO:0000256" key="5">
    <source>
        <dbReference type="SAM" id="Coils"/>
    </source>
</evidence>
<keyword evidence="6" id="KW-0812">Transmembrane</keyword>
<reference evidence="7 8" key="1">
    <citation type="submission" date="2017-09" db="EMBL/GenBank/DDBJ databases">
        <title>Depth-based differentiation of microbial function through sediment-hosted aquifers and enrichment of novel symbionts in the deep terrestrial subsurface.</title>
        <authorList>
            <person name="Probst A.J."/>
            <person name="Ladd B."/>
            <person name="Jarett J.K."/>
            <person name="Geller-Mcgrath D.E."/>
            <person name="Sieber C.M."/>
            <person name="Emerson J.B."/>
            <person name="Anantharaman K."/>
            <person name="Thomas B.C."/>
            <person name="Malmstrom R."/>
            <person name="Stieglmeier M."/>
            <person name="Klingl A."/>
            <person name="Woyke T."/>
            <person name="Ryan C.M."/>
            <person name="Banfield J.F."/>
        </authorList>
    </citation>
    <scope>NUCLEOTIDE SEQUENCE [LARGE SCALE GENOMIC DNA]</scope>
    <source>
        <strain evidence="7">CG23_combo_of_CG06-09_8_20_14_all_40_23</strain>
    </source>
</reference>
<feature type="coiled-coil region" evidence="5">
    <location>
        <begin position="132"/>
        <end position="205"/>
    </location>
</feature>
<dbReference type="InterPro" id="IPR003798">
    <property type="entry name" value="DNA_recombination_RmuC"/>
</dbReference>
<proteinExistence type="inferred from homology"/>
<evidence type="ECO:0000256" key="1">
    <source>
        <dbReference type="ARBA" id="ARBA00003416"/>
    </source>
</evidence>
<feature type="coiled-coil region" evidence="5">
    <location>
        <begin position="45"/>
        <end position="86"/>
    </location>
</feature>
<comment type="function">
    <text evidence="1">Involved in DNA recombination.</text>
</comment>
<keyword evidence="3 5" id="KW-0175">Coiled coil</keyword>
<evidence type="ECO:0000256" key="6">
    <source>
        <dbReference type="SAM" id="Phobius"/>
    </source>
</evidence>
<evidence type="ECO:0000256" key="3">
    <source>
        <dbReference type="ARBA" id="ARBA00023054"/>
    </source>
</evidence>